<dbReference type="Gene3D" id="1.10.238.10">
    <property type="entry name" value="EF-hand"/>
    <property type="match status" value="1"/>
</dbReference>
<dbReference type="PROSITE" id="PS00018">
    <property type="entry name" value="EF_HAND_1"/>
    <property type="match status" value="1"/>
</dbReference>
<name>A0A8J4GP06_9CHLO</name>
<dbReference type="Pfam" id="PF13499">
    <property type="entry name" value="EF-hand_7"/>
    <property type="match status" value="1"/>
</dbReference>
<evidence type="ECO:0000256" key="3">
    <source>
        <dbReference type="ARBA" id="ARBA00022723"/>
    </source>
</evidence>
<feature type="domain" description="EF-hand" evidence="7">
    <location>
        <begin position="25"/>
        <end position="60"/>
    </location>
</feature>
<dbReference type="SMART" id="SM00054">
    <property type="entry name" value="EFh"/>
    <property type="match status" value="2"/>
</dbReference>
<evidence type="ECO:0000313" key="9">
    <source>
        <dbReference type="Proteomes" id="UP000722791"/>
    </source>
</evidence>
<dbReference type="PANTHER" id="PTHR46212:SF3">
    <property type="entry name" value="GH27120P"/>
    <property type="match status" value="1"/>
</dbReference>
<comment type="caution">
    <text evidence="8">The sequence shown here is derived from an EMBL/GenBank/DDBJ whole genome shotgun (WGS) entry which is preliminary data.</text>
</comment>
<organism evidence="8 9">
    <name type="scientific">Volvox reticuliferus</name>
    <dbReference type="NCBI Taxonomy" id="1737510"/>
    <lineage>
        <taxon>Eukaryota</taxon>
        <taxon>Viridiplantae</taxon>
        <taxon>Chlorophyta</taxon>
        <taxon>core chlorophytes</taxon>
        <taxon>Chlorophyceae</taxon>
        <taxon>CS clade</taxon>
        <taxon>Chlamydomonadales</taxon>
        <taxon>Volvocaceae</taxon>
        <taxon>Volvox</taxon>
    </lineage>
</organism>
<dbReference type="InterPro" id="IPR011992">
    <property type="entry name" value="EF-hand-dom_pair"/>
</dbReference>
<comment type="subcellular location">
    <subcellularLocation>
        <location evidence="1">Cytoplasm</location>
    </subcellularLocation>
</comment>
<feature type="compositionally biased region" description="Polar residues" evidence="6">
    <location>
        <begin position="10"/>
        <end position="20"/>
    </location>
</feature>
<dbReference type="InterPro" id="IPR051426">
    <property type="entry name" value="Peflin/Sorcin_CaBP"/>
</dbReference>
<keyword evidence="4" id="KW-0677">Repeat</keyword>
<protein>
    <recommendedName>
        <fullName evidence="7">EF-hand domain-containing protein</fullName>
    </recommendedName>
</protein>
<evidence type="ECO:0000256" key="1">
    <source>
        <dbReference type="ARBA" id="ARBA00004496"/>
    </source>
</evidence>
<dbReference type="PANTHER" id="PTHR46212">
    <property type="entry name" value="PEFLIN"/>
    <property type="match status" value="1"/>
</dbReference>
<dbReference type="SUPFAM" id="SSF47473">
    <property type="entry name" value="EF-hand"/>
    <property type="match status" value="1"/>
</dbReference>
<gene>
    <name evidence="8" type="ORF">Vretimale_14400</name>
</gene>
<evidence type="ECO:0000259" key="7">
    <source>
        <dbReference type="PROSITE" id="PS50222"/>
    </source>
</evidence>
<accession>A0A8J4GP06</accession>
<dbReference type="AlphaFoldDB" id="A0A8J4GP06"/>
<keyword evidence="3" id="KW-0479">Metal-binding</keyword>
<feature type="non-terminal residue" evidence="8">
    <location>
        <position position="137"/>
    </location>
</feature>
<sequence>MWPGTKARESNTLPPITTMPQRHKPDTATLRQWFTKVDKDSNGHISVGELQAALAEGGLNFSLGTTASIIRQCDSTGTGSITFDEFERLHVFLAAVQDTFEGMRPNSRTGRVSFEEVVHALAALGARRPCQWDYGSL</sequence>
<dbReference type="PROSITE" id="PS50222">
    <property type="entry name" value="EF_HAND_2"/>
    <property type="match status" value="1"/>
</dbReference>
<dbReference type="GO" id="GO:0048306">
    <property type="term" value="F:calcium-dependent protein binding"/>
    <property type="evidence" value="ECO:0007669"/>
    <property type="project" value="UniProtKB-ARBA"/>
</dbReference>
<evidence type="ECO:0000256" key="5">
    <source>
        <dbReference type="ARBA" id="ARBA00022837"/>
    </source>
</evidence>
<evidence type="ECO:0000256" key="4">
    <source>
        <dbReference type="ARBA" id="ARBA00022737"/>
    </source>
</evidence>
<dbReference type="GO" id="GO:0005737">
    <property type="term" value="C:cytoplasm"/>
    <property type="evidence" value="ECO:0007669"/>
    <property type="project" value="UniProtKB-SubCell"/>
</dbReference>
<evidence type="ECO:0000256" key="2">
    <source>
        <dbReference type="ARBA" id="ARBA00022490"/>
    </source>
</evidence>
<dbReference type="Proteomes" id="UP000722791">
    <property type="component" value="Unassembled WGS sequence"/>
</dbReference>
<dbReference type="GO" id="GO:0005509">
    <property type="term" value="F:calcium ion binding"/>
    <property type="evidence" value="ECO:0007669"/>
    <property type="project" value="InterPro"/>
</dbReference>
<reference evidence="8" key="1">
    <citation type="journal article" date="2021" name="Proc. Natl. Acad. Sci. U.S.A.">
        <title>Three genomes in the algal genus Volvox reveal the fate of a haploid sex-determining region after a transition to homothallism.</title>
        <authorList>
            <person name="Yamamoto K."/>
            <person name="Hamaji T."/>
            <person name="Kawai-Toyooka H."/>
            <person name="Matsuzaki R."/>
            <person name="Takahashi F."/>
            <person name="Nishimura Y."/>
            <person name="Kawachi M."/>
            <person name="Noguchi H."/>
            <person name="Minakuchi Y."/>
            <person name="Umen J.G."/>
            <person name="Toyoda A."/>
            <person name="Nozaki H."/>
        </authorList>
    </citation>
    <scope>NUCLEOTIDE SEQUENCE</scope>
    <source>
        <strain evidence="8">NIES-3785</strain>
    </source>
</reference>
<feature type="region of interest" description="Disordered" evidence="6">
    <location>
        <begin position="1"/>
        <end position="23"/>
    </location>
</feature>
<keyword evidence="2" id="KW-0963">Cytoplasm</keyword>
<evidence type="ECO:0000313" key="8">
    <source>
        <dbReference type="EMBL" id="GIM11045.1"/>
    </source>
</evidence>
<dbReference type="InterPro" id="IPR002048">
    <property type="entry name" value="EF_hand_dom"/>
</dbReference>
<dbReference type="EMBL" id="BNCQ01000036">
    <property type="protein sequence ID" value="GIM11045.1"/>
    <property type="molecule type" value="Genomic_DNA"/>
</dbReference>
<keyword evidence="5" id="KW-0106">Calcium</keyword>
<evidence type="ECO:0000256" key="6">
    <source>
        <dbReference type="SAM" id="MobiDB-lite"/>
    </source>
</evidence>
<proteinExistence type="predicted"/>
<dbReference type="InterPro" id="IPR018247">
    <property type="entry name" value="EF_Hand_1_Ca_BS"/>
</dbReference>